<gene>
    <name evidence="1" type="ORF">Asera_35610</name>
</gene>
<organism evidence="1 2">
    <name type="scientific">Actinocatenispora sera</name>
    <dbReference type="NCBI Taxonomy" id="390989"/>
    <lineage>
        <taxon>Bacteria</taxon>
        <taxon>Bacillati</taxon>
        <taxon>Actinomycetota</taxon>
        <taxon>Actinomycetes</taxon>
        <taxon>Micromonosporales</taxon>
        <taxon>Micromonosporaceae</taxon>
        <taxon>Actinocatenispora</taxon>
    </lineage>
</organism>
<dbReference type="Proteomes" id="UP000680750">
    <property type="component" value="Chromosome"/>
</dbReference>
<dbReference type="RefSeq" id="WP_051802609.1">
    <property type="nucleotide sequence ID" value="NZ_AP023354.1"/>
</dbReference>
<sequence>MEKRIDTFTLVRMKAEAVWYASEGVPSEVIGRMVERSAKTVQGLAARLGTRRLGSVVIGHAENENAAKLAREQKADVADLVAVPPSQNGVPVAFWDLGCSGVG</sequence>
<dbReference type="EMBL" id="AP023354">
    <property type="protein sequence ID" value="BCJ29453.1"/>
    <property type="molecule type" value="Genomic_DNA"/>
</dbReference>
<dbReference type="AlphaFoldDB" id="A0A810L220"/>
<proteinExistence type="predicted"/>
<evidence type="ECO:0000313" key="1">
    <source>
        <dbReference type="EMBL" id="BCJ29453.1"/>
    </source>
</evidence>
<evidence type="ECO:0000313" key="2">
    <source>
        <dbReference type="Proteomes" id="UP000680750"/>
    </source>
</evidence>
<dbReference type="KEGG" id="aser:Asera_35610"/>
<reference evidence="1" key="1">
    <citation type="submission" date="2020-08" db="EMBL/GenBank/DDBJ databases">
        <title>Whole genome shotgun sequence of Actinocatenispora sera NBRC 101916.</title>
        <authorList>
            <person name="Komaki H."/>
            <person name="Tamura T."/>
        </authorList>
    </citation>
    <scope>NUCLEOTIDE SEQUENCE</scope>
    <source>
        <strain evidence="1">NBRC 101916</strain>
    </source>
</reference>
<protein>
    <submittedName>
        <fullName evidence="1">Uncharacterized protein</fullName>
    </submittedName>
</protein>
<keyword evidence="2" id="KW-1185">Reference proteome</keyword>
<name>A0A810L220_9ACTN</name>
<accession>A0A810L220</accession>